<protein>
    <submittedName>
        <fullName evidence="1">Uncharacterized protein</fullName>
    </submittedName>
</protein>
<organism evidence="1 2">
    <name type="scientific">Halapricum desulfuricans</name>
    <dbReference type="NCBI Taxonomy" id="2841257"/>
    <lineage>
        <taxon>Archaea</taxon>
        <taxon>Methanobacteriati</taxon>
        <taxon>Methanobacteriota</taxon>
        <taxon>Stenosarchaea group</taxon>
        <taxon>Halobacteria</taxon>
        <taxon>Halobacteriales</taxon>
        <taxon>Haloarculaceae</taxon>
        <taxon>Halapricum</taxon>
    </lineage>
</organism>
<dbReference type="Proteomes" id="UP000663292">
    <property type="component" value="Chromosome"/>
</dbReference>
<gene>
    <name evidence="1" type="ORF">HSEST_0678</name>
</gene>
<proteinExistence type="predicted"/>
<sequence length="53" mass="6062">MLATAAASLYADFGRYIPISWLENVLPAEPRSSYRLRYRNMLLLSGTGDDRRL</sequence>
<name>A0A897NTV6_9EURY</name>
<evidence type="ECO:0000313" key="1">
    <source>
        <dbReference type="EMBL" id="QSG14223.1"/>
    </source>
</evidence>
<accession>A0A897NTV6</accession>
<dbReference type="AlphaFoldDB" id="A0A897NTV6"/>
<evidence type="ECO:0000313" key="2">
    <source>
        <dbReference type="Proteomes" id="UP000663292"/>
    </source>
</evidence>
<reference evidence="1 2" key="1">
    <citation type="submission" date="2020-11" db="EMBL/GenBank/DDBJ databases">
        <title>Carbohydrate-dependent, anaerobic sulfur respiration: A novel catabolism in halophilic archaea.</title>
        <authorList>
            <person name="Sorokin D.Y."/>
            <person name="Messina E."/>
            <person name="Smedile F."/>
            <person name="La Cono V."/>
            <person name="Hallsworth J.E."/>
            <person name="Yakimov M.M."/>
        </authorList>
    </citation>
    <scope>NUCLEOTIDE SEQUENCE [LARGE SCALE GENOMIC DNA]</scope>
    <source>
        <strain evidence="1 2">HSR-Est</strain>
    </source>
</reference>
<dbReference type="EMBL" id="CP064791">
    <property type="protein sequence ID" value="QSG14223.1"/>
    <property type="molecule type" value="Genomic_DNA"/>
</dbReference>
<keyword evidence="2" id="KW-1185">Reference proteome</keyword>